<feature type="compositionally biased region" description="Polar residues" evidence="6">
    <location>
        <begin position="254"/>
        <end position="263"/>
    </location>
</feature>
<evidence type="ECO:0000313" key="8">
    <source>
        <dbReference type="Proteomes" id="UP001302745"/>
    </source>
</evidence>
<evidence type="ECO:0000256" key="2">
    <source>
        <dbReference type="ARBA" id="ARBA00022491"/>
    </source>
</evidence>
<feature type="compositionally biased region" description="Acidic residues" evidence="6">
    <location>
        <begin position="67"/>
        <end position="77"/>
    </location>
</feature>
<evidence type="ECO:0000256" key="5">
    <source>
        <dbReference type="ARBA" id="ARBA00023242"/>
    </source>
</evidence>
<evidence type="ECO:0000256" key="3">
    <source>
        <dbReference type="ARBA" id="ARBA00023015"/>
    </source>
</evidence>
<protein>
    <submittedName>
        <fullName evidence="7">Sds3-like-domain-containing protein</fullName>
    </submittedName>
</protein>
<accession>A0AAN6VN11</accession>
<dbReference type="Pfam" id="PF08598">
    <property type="entry name" value="Sds3"/>
    <property type="match status" value="1"/>
</dbReference>
<feature type="compositionally biased region" description="Low complexity" evidence="6">
    <location>
        <begin position="20"/>
        <end position="32"/>
    </location>
</feature>
<proteinExistence type="predicted"/>
<feature type="compositionally biased region" description="Basic residues" evidence="6">
    <location>
        <begin position="295"/>
        <end position="310"/>
    </location>
</feature>
<feature type="region of interest" description="Disordered" evidence="6">
    <location>
        <begin position="1"/>
        <end position="361"/>
    </location>
</feature>
<feature type="region of interest" description="Disordered" evidence="6">
    <location>
        <begin position="644"/>
        <end position="676"/>
    </location>
</feature>
<keyword evidence="2" id="KW-0678">Repressor</keyword>
<dbReference type="Gene3D" id="1.20.5.1500">
    <property type="match status" value="1"/>
</dbReference>
<gene>
    <name evidence="7" type="ORF">C8A00DRAFT_15483</name>
</gene>
<reference evidence="7" key="2">
    <citation type="submission" date="2023-05" db="EMBL/GenBank/DDBJ databases">
        <authorList>
            <consortium name="Lawrence Berkeley National Laboratory"/>
            <person name="Steindorff A."/>
            <person name="Hensen N."/>
            <person name="Bonometti L."/>
            <person name="Westerberg I."/>
            <person name="Brannstrom I.O."/>
            <person name="Guillou S."/>
            <person name="Cros-Aarteil S."/>
            <person name="Calhoun S."/>
            <person name="Haridas S."/>
            <person name="Kuo A."/>
            <person name="Mondo S."/>
            <person name="Pangilinan J."/>
            <person name="Riley R."/>
            <person name="Labutti K."/>
            <person name="Andreopoulos B."/>
            <person name="Lipzen A."/>
            <person name="Chen C."/>
            <person name="Yanf M."/>
            <person name="Daum C."/>
            <person name="Ng V."/>
            <person name="Clum A."/>
            <person name="Ohm R."/>
            <person name="Martin F."/>
            <person name="Silar P."/>
            <person name="Natvig D."/>
            <person name="Lalanne C."/>
            <person name="Gautier V."/>
            <person name="Ament-Velasquez S.L."/>
            <person name="Kruys A."/>
            <person name="Hutchinson M.I."/>
            <person name="Powell A.J."/>
            <person name="Barry K."/>
            <person name="Miller A.N."/>
            <person name="Grigoriev I.V."/>
            <person name="Debuchy R."/>
            <person name="Gladieux P."/>
            <person name="Thoren M.H."/>
            <person name="Johannesson H."/>
        </authorList>
    </citation>
    <scope>NUCLEOTIDE SEQUENCE</scope>
    <source>
        <strain evidence="7">CBS 538.74</strain>
    </source>
</reference>
<dbReference type="SMART" id="SM01401">
    <property type="entry name" value="Sds3"/>
    <property type="match status" value="1"/>
</dbReference>
<feature type="compositionally biased region" description="Acidic residues" evidence="6">
    <location>
        <begin position="33"/>
        <end position="45"/>
    </location>
</feature>
<keyword evidence="3" id="KW-0805">Transcription regulation</keyword>
<dbReference type="AlphaFoldDB" id="A0AAN6VN11"/>
<organism evidence="7 8">
    <name type="scientific">Chaetomidium leptoderma</name>
    <dbReference type="NCBI Taxonomy" id="669021"/>
    <lineage>
        <taxon>Eukaryota</taxon>
        <taxon>Fungi</taxon>
        <taxon>Dikarya</taxon>
        <taxon>Ascomycota</taxon>
        <taxon>Pezizomycotina</taxon>
        <taxon>Sordariomycetes</taxon>
        <taxon>Sordariomycetidae</taxon>
        <taxon>Sordariales</taxon>
        <taxon>Chaetomiaceae</taxon>
        <taxon>Chaetomidium</taxon>
    </lineage>
</organism>
<comment type="caution">
    <text evidence="7">The sequence shown here is derived from an EMBL/GenBank/DDBJ whole genome shotgun (WGS) entry which is preliminary data.</text>
</comment>
<feature type="compositionally biased region" description="Basic and acidic residues" evidence="6">
    <location>
        <begin position="46"/>
        <end position="57"/>
    </location>
</feature>
<evidence type="ECO:0000256" key="1">
    <source>
        <dbReference type="ARBA" id="ARBA00004123"/>
    </source>
</evidence>
<keyword evidence="8" id="KW-1185">Reference proteome</keyword>
<dbReference type="GO" id="GO:0005654">
    <property type="term" value="C:nucleoplasm"/>
    <property type="evidence" value="ECO:0007669"/>
    <property type="project" value="UniProtKB-ARBA"/>
</dbReference>
<feature type="compositionally biased region" description="Polar residues" evidence="6">
    <location>
        <begin position="192"/>
        <end position="201"/>
    </location>
</feature>
<feature type="compositionally biased region" description="Basic and acidic residues" evidence="6">
    <location>
        <begin position="666"/>
        <end position="676"/>
    </location>
</feature>
<name>A0AAN6VN11_9PEZI</name>
<evidence type="ECO:0000256" key="6">
    <source>
        <dbReference type="SAM" id="MobiDB-lite"/>
    </source>
</evidence>
<feature type="region of interest" description="Disordered" evidence="6">
    <location>
        <begin position="588"/>
        <end position="628"/>
    </location>
</feature>
<sequence>MATGDTAPPLALSSPPPPLRDNSPSNLSSPLSEPEDKDTYGDEVDLDMRDHSDDHNTPSRNGIQGDPESDAASESDDDSKLSEVDINDSEAETERLYDTPPKNGATRDIVNTASDAGNRRFTDRRDRIFERSPSKLQQQLRANIEAEEVTSSRNSASEPEDDDLSIPSSEPELDSIKEPRLRSPTLVKKGQVTPSNETPTSHPRKNSADSRKRKRPSVAEQSESEQPRKKRTGSISAGDQETTDDTAMIDDDGVSTNPQSGNHTAEEDNEELVATTEAKGELPDTAEEEVAVPSRTRRGRRSPTKKRKSKSPGEAGAQEEAPDEPPEDADVQSLEVPTPQEDDHHVDEVDEEAEAAHRNEEEQLVAIEKQFTSFRERLYQERLAQLNEEEAMLTSDNPTHPEYLAMLQCLEERRAEKVRRSNLELHFKLSVLRHRAVAERAQIMSQFYQAVRESRDETVAELGQEWYQIQQERRRAANTIPDYGIRFPTTRAQAVRNAVSYNKEVSVLSGFAKHVGFPAAPSINGASEEQLEADLEAIHSTREPMPRQTANQPPTPVFRPDYPAGISSFVQGLGAAGEQFIEQTPWANPNHPSHHKQVHRETNLQPSNAGLSSGPRRHSGQPGGLFSSSTSTTILVNGDSPVQVQKTHSPVMPEKLQGPKMVGPETLRRESAIHAS</sequence>
<dbReference type="InterPro" id="IPR013907">
    <property type="entry name" value="Sds3"/>
</dbReference>
<evidence type="ECO:0000256" key="4">
    <source>
        <dbReference type="ARBA" id="ARBA00023163"/>
    </source>
</evidence>
<keyword evidence="5" id="KW-0539">Nucleus</keyword>
<dbReference type="PANTHER" id="PTHR21964">
    <property type="entry name" value="BREAST CANCER METASTASIS-SUPPRESSOR 1"/>
    <property type="match status" value="1"/>
</dbReference>
<reference evidence="7" key="1">
    <citation type="journal article" date="2023" name="Mol. Phylogenet. Evol.">
        <title>Genome-scale phylogeny and comparative genomics of the fungal order Sordariales.</title>
        <authorList>
            <person name="Hensen N."/>
            <person name="Bonometti L."/>
            <person name="Westerberg I."/>
            <person name="Brannstrom I.O."/>
            <person name="Guillou S."/>
            <person name="Cros-Aarteil S."/>
            <person name="Calhoun S."/>
            <person name="Haridas S."/>
            <person name="Kuo A."/>
            <person name="Mondo S."/>
            <person name="Pangilinan J."/>
            <person name="Riley R."/>
            <person name="LaButti K."/>
            <person name="Andreopoulos B."/>
            <person name="Lipzen A."/>
            <person name="Chen C."/>
            <person name="Yan M."/>
            <person name="Daum C."/>
            <person name="Ng V."/>
            <person name="Clum A."/>
            <person name="Steindorff A."/>
            <person name="Ohm R.A."/>
            <person name="Martin F."/>
            <person name="Silar P."/>
            <person name="Natvig D.O."/>
            <person name="Lalanne C."/>
            <person name="Gautier V."/>
            <person name="Ament-Velasquez S.L."/>
            <person name="Kruys A."/>
            <person name="Hutchinson M.I."/>
            <person name="Powell A.J."/>
            <person name="Barry K."/>
            <person name="Miller A.N."/>
            <person name="Grigoriev I.V."/>
            <person name="Debuchy R."/>
            <person name="Gladieux P."/>
            <person name="Hiltunen Thoren M."/>
            <person name="Johannesson H."/>
        </authorList>
    </citation>
    <scope>NUCLEOTIDE SEQUENCE</scope>
    <source>
        <strain evidence="7">CBS 538.74</strain>
    </source>
</reference>
<feature type="compositionally biased region" description="Basic and acidic residues" evidence="6">
    <location>
        <begin position="117"/>
        <end position="133"/>
    </location>
</feature>
<dbReference type="GO" id="GO:0010468">
    <property type="term" value="P:regulation of gene expression"/>
    <property type="evidence" value="ECO:0007669"/>
    <property type="project" value="UniProtKB-ARBA"/>
</dbReference>
<comment type="subcellular location">
    <subcellularLocation>
        <location evidence="1">Nucleus</location>
    </subcellularLocation>
</comment>
<feature type="compositionally biased region" description="Acidic residues" evidence="6">
    <location>
        <begin position="241"/>
        <end position="253"/>
    </location>
</feature>
<keyword evidence="4" id="KW-0804">Transcription</keyword>
<feature type="compositionally biased region" description="Acidic residues" evidence="6">
    <location>
        <begin position="320"/>
        <end position="330"/>
    </location>
</feature>
<dbReference type="EMBL" id="MU856945">
    <property type="protein sequence ID" value="KAK4153300.1"/>
    <property type="molecule type" value="Genomic_DNA"/>
</dbReference>
<evidence type="ECO:0000313" key="7">
    <source>
        <dbReference type="EMBL" id="KAK4153300.1"/>
    </source>
</evidence>
<dbReference type="Proteomes" id="UP001302745">
    <property type="component" value="Unassembled WGS sequence"/>
</dbReference>